<evidence type="ECO:0000313" key="3">
    <source>
        <dbReference type="Proteomes" id="UP001049176"/>
    </source>
</evidence>
<dbReference type="InterPro" id="IPR011709">
    <property type="entry name" value="DEAD-box_helicase_OB_fold"/>
</dbReference>
<comment type="caution">
    <text evidence="2">The sequence shown here is derived from an EMBL/GenBank/DDBJ whole genome shotgun (WGS) entry which is preliminary data.</text>
</comment>
<evidence type="ECO:0000313" key="2">
    <source>
        <dbReference type="EMBL" id="KAG7099683.1"/>
    </source>
</evidence>
<feature type="domain" description="DEAD-box helicase OB fold" evidence="1">
    <location>
        <begin position="116"/>
        <end position="216"/>
    </location>
</feature>
<dbReference type="GO" id="GO:0003723">
    <property type="term" value="F:RNA binding"/>
    <property type="evidence" value="ECO:0007669"/>
    <property type="project" value="TreeGrafter"/>
</dbReference>
<dbReference type="GO" id="GO:0004386">
    <property type="term" value="F:helicase activity"/>
    <property type="evidence" value="ECO:0007669"/>
    <property type="project" value="TreeGrafter"/>
</dbReference>
<protein>
    <recommendedName>
        <fullName evidence="1">DEAD-box helicase OB fold domain-containing protein</fullName>
    </recommendedName>
</protein>
<reference evidence="2" key="1">
    <citation type="journal article" date="2021" name="Genome Biol. Evol.">
        <title>The assembled and annotated genome of the fairy-ring fungus Marasmius oreades.</title>
        <authorList>
            <person name="Hiltunen M."/>
            <person name="Ament-Velasquez S.L."/>
            <person name="Johannesson H."/>
        </authorList>
    </citation>
    <scope>NUCLEOTIDE SEQUENCE</scope>
    <source>
        <strain evidence="2">03SP1</strain>
    </source>
</reference>
<sequence>MLTITASLSSKPLFISPMEKREEAAQARSRFSTGNSDLLTDMHAFNECMRLEREGKPRSAIKQFCEENFISQTTLGEISMLRREFLGPLTSIGFIPLDSTPSTASLNINSDNLNLIKSIVVGGLWPRIARVHLPKSAIKFDKVQAGTVQRENVAKEYKMYDLREGRVFLHPASILFGNASWKSPFLVYFQKSLTTKLFLRDATEVPLFAILLFGGPVSINHIGGGLTVRSKESIIKLKAWPRIGILVNQLRRLLEAQLSESIESGTLLDQRSDNVVLKAMLSLITNDGRTAE</sequence>
<accession>A0A9P7V3J9</accession>
<dbReference type="PANTHER" id="PTHR18934">
    <property type="entry name" value="ATP-DEPENDENT RNA HELICASE"/>
    <property type="match status" value="1"/>
</dbReference>
<dbReference type="KEGG" id="more:E1B28_001507"/>
<dbReference type="PANTHER" id="PTHR18934:SF267">
    <property type="entry name" value="ATP-DEPENDENT RNA HELICASE YLR419W-RELATED"/>
    <property type="match status" value="1"/>
</dbReference>
<name>A0A9P7V3J9_9AGAR</name>
<gene>
    <name evidence="2" type="ORF">E1B28_001507</name>
</gene>
<proteinExistence type="predicted"/>
<dbReference type="OrthoDB" id="5600252at2759"/>
<dbReference type="EMBL" id="CM032181">
    <property type="protein sequence ID" value="KAG7099683.1"/>
    <property type="molecule type" value="Genomic_DNA"/>
</dbReference>
<dbReference type="Pfam" id="PF07717">
    <property type="entry name" value="OB_NTP_bind"/>
    <property type="match status" value="1"/>
</dbReference>
<dbReference type="AlphaFoldDB" id="A0A9P7V3J9"/>
<dbReference type="Proteomes" id="UP001049176">
    <property type="component" value="Chromosome 1"/>
</dbReference>
<dbReference type="GeneID" id="66070583"/>
<evidence type="ECO:0000259" key="1">
    <source>
        <dbReference type="Pfam" id="PF07717"/>
    </source>
</evidence>
<keyword evidence="3" id="KW-1185">Reference proteome</keyword>
<organism evidence="2 3">
    <name type="scientific">Marasmius oreades</name>
    <name type="common">fairy-ring Marasmius</name>
    <dbReference type="NCBI Taxonomy" id="181124"/>
    <lineage>
        <taxon>Eukaryota</taxon>
        <taxon>Fungi</taxon>
        <taxon>Dikarya</taxon>
        <taxon>Basidiomycota</taxon>
        <taxon>Agaricomycotina</taxon>
        <taxon>Agaricomycetes</taxon>
        <taxon>Agaricomycetidae</taxon>
        <taxon>Agaricales</taxon>
        <taxon>Marasmiineae</taxon>
        <taxon>Marasmiaceae</taxon>
        <taxon>Marasmius</taxon>
    </lineage>
</organism>
<dbReference type="RefSeq" id="XP_043016153.1">
    <property type="nucleotide sequence ID" value="XM_043147444.1"/>
</dbReference>